<accession>A0AAW9QK63</accession>
<reference evidence="2 3" key="1">
    <citation type="submission" date="2024-01" db="EMBL/GenBank/DDBJ databases">
        <title>Genomic insights into the taxonomy and metabolism of the cyanobacterium Pannus brasiliensis CCIBt3594.</title>
        <authorList>
            <person name="Machado M."/>
            <person name="Botero N.B."/>
            <person name="Andreote A.P.D."/>
            <person name="Feitosa A.M.T."/>
            <person name="Popin R."/>
            <person name="Sivonen K."/>
            <person name="Fiore M.F."/>
        </authorList>
    </citation>
    <scope>NUCLEOTIDE SEQUENCE [LARGE SCALE GENOMIC DNA]</scope>
    <source>
        <strain evidence="2 3">CCIBt3594</strain>
    </source>
</reference>
<comment type="caution">
    <text evidence="2">The sequence shown here is derived from an EMBL/GenBank/DDBJ whole genome shotgun (WGS) entry which is preliminary data.</text>
</comment>
<dbReference type="GO" id="GO:0016787">
    <property type="term" value="F:hydrolase activity"/>
    <property type="evidence" value="ECO:0007669"/>
    <property type="project" value="UniProtKB-KW"/>
</dbReference>
<dbReference type="Pfam" id="PF12697">
    <property type="entry name" value="Abhydrolase_6"/>
    <property type="match status" value="1"/>
</dbReference>
<dbReference type="PANTHER" id="PTHR46438:SF2">
    <property type="entry name" value="ALPHA_BETA-HYDROLASES SUPERFAMILY PROTEIN"/>
    <property type="match status" value="1"/>
</dbReference>
<dbReference type="Gene3D" id="3.40.50.1820">
    <property type="entry name" value="alpha/beta hydrolase"/>
    <property type="match status" value="1"/>
</dbReference>
<sequence>MFLPIGFGQHSLSTSLGNIVYYTAEGEPWTNAATSRTGAETLIFLHGFGGGSSAYEWSKVYPAFAADYRVLAPDLIGWGRSDHPARNYTIDDYITTIVEFVEKSVDRPTTVIASALTAAFTIRAAIARPALFKSLILTTAAGLSEFGKNYADSFFAGIVRIPALDRFLYGTGVATAGGIRNFLEQRQFARPERVSPEMVEAYLQSARQPNAEYAALAFVRGDLCFDLSRYISELTVPTALIWGRRSEFTGPDVGRRLAAMNPKAVRVFEYLEDVGFTPQLELPAVTIGLIRKCLPLLEKADGSPSRFEARTVPDR</sequence>
<evidence type="ECO:0000259" key="1">
    <source>
        <dbReference type="Pfam" id="PF12697"/>
    </source>
</evidence>
<proteinExistence type="predicted"/>
<feature type="domain" description="AB hydrolase-1" evidence="1">
    <location>
        <begin position="42"/>
        <end position="268"/>
    </location>
</feature>
<evidence type="ECO:0000313" key="2">
    <source>
        <dbReference type="EMBL" id="MEG3438180.1"/>
    </source>
</evidence>
<dbReference type="EMBL" id="JBAFSM010000024">
    <property type="protein sequence ID" value="MEG3438180.1"/>
    <property type="molecule type" value="Genomic_DNA"/>
</dbReference>
<keyword evidence="2" id="KW-0378">Hydrolase</keyword>
<organism evidence="2 3">
    <name type="scientific">Pannus brasiliensis CCIBt3594</name>
    <dbReference type="NCBI Taxonomy" id="1427578"/>
    <lineage>
        <taxon>Bacteria</taxon>
        <taxon>Bacillati</taxon>
        <taxon>Cyanobacteriota</taxon>
        <taxon>Cyanophyceae</taxon>
        <taxon>Oscillatoriophycideae</taxon>
        <taxon>Chroococcales</taxon>
        <taxon>Microcystaceae</taxon>
        <taxon>Pannus</taxon>
    </lineage>
</organism>
<gene>
    <name evidence="2" type="ORF">V0288_13710</name>
</gene>
<dbReference type="SUPFAM" id="SSF53474">
    <property type="entry name" value="alpha/beta-Hydrolases"/>
    <property type="match status" value="1"/>
</dbReference>
<dbReference type="InterPro" id="IPR029058">
    <property type="entry name" value="AB_hydrolase_fold"/>
</dbReference>
<dbReference type="Proteomes" id="UP001328733">
    <property type="component" value="Unassembled WGS sequence"/>
</dbReference>
<dbReference type="RefSeq" id="WP_332865661.1">
    <property type="nucleotide sequence ID" value="NZ_JBAFSM010000024.1"/>
</dbReference>
<dbReference type="PANTHER" id="PTHR46438">
    <property type="entry name" value="ALPHA/BETA-HYDROLASES SUPERFAMILY PROTEIN"/>
    <property type="match status" value="1"/>
</dbReference>
<protein>
    <submittedName>
        <fullName evidence="2">Alpha/beta hydrolase</fullName>
    </submittedName>
</protein>
<dbReference type="InterPro" id="IPR000073">
    <property type="entry name" value="AB_hydrolase_1"/>
</dbReference>
<dbReference type="AlphaFoldDB" id="A0AAW9QK63"/>
<name>A0AAW9QK63_9CHRO</name>
<dbReference type="PRINTS" id="PR00111">
    <property type="entry name" value="ABHYDROLASE"/>
</dbReference>
<keyword evidence="3" id="KW-1185">Reference proteome</keyword>
<evidence type="ECO:0000313" key="3">
    <source>
        <dbReference type="Proteomes" id="UP001328733"/>
    </source>
</evidence>